<dbReference type="Gene3D" id="1.10.150.50">
    <property type="entry name" value="Transcription Factor, Ets-1"/>
    <property type="match status" value="1"/>
</dbReference>
<dbReference type="Proteomes" id="UP001166052">
    <property type="component" value="Unassembled WGS sequence"/>
</dbReference>
<keyword evidence="1 2" id="KW-0727">SH2 domain</keyword>
<feature type="compositionally biased region" description="Acidic residues" evidence="3">
    <location>
        <begin position="337"/>
        <end position="348"/>
    </location>
</feature>
<dbReference type="PANTHER" id="PTHR14098:SF3">
    <property type="entry name" value="B-CELL LINKER PROTEIN"/>
    <property type="match status" value="1"/>
</dbReference>
<dbReference type="EMBL" id="JAAWVN010006087">
    <property type="protein sequence ID" value="MBN3290025.1"/>
    <property type="molecule type" value="Genomic_DNA"/>
</dbReference>
<dbReference type="PANTHER" id="PTHR14098">
    <property type="entry name" value="SH2 DOMAIN CONTAINING PROTEIN"/>
    <property type="match status" value="1"/>
</dbReference>
<feature type="non-terminal residue" evidence="5">
    <location>
        <position position="570"/>
    </location>
</feature>
<dbReference type="SUPFAM" id="SSF47769">
    <property type="entry name" value="SAM/Pointed domain"/>
    <property type="match status" value="1"/>
</dbReference>
<feature type="compositionally biased region" description="Polar residues" evidence="3">
    <location>
        <begin position="199"/>
        <end position="211"/>
    </location>
</feature>
<gene>
    <name evidence="5" type="primary">Blnk</name>
    <name evidence="5" type="ORF">GTO92_0000770</name>
</gene>
<dbReference type="CDD" id="cd09929">
    <property type="entry name" value="SH2_BLNK_SLP-76"/>
    <property type="match status" value="1"/>
</dbReference>
<reference evidence="5" key="1">
    <citation type="journal article" date="2021" name="Cell">
        <title>Tracing the genetic footprints of vertebrate landing in non-teleost ray-finned fishes.</title>
        <authorList>
            <person name="Bi X."/>
            <person name="Wang K."/>
            <person name="Yang L."/>
            <person name="Pan H."/>
            <person name="Jiang H."/>
            <person name="Wei Q."/>
            <person name="Fang M."/>
            <person name="Yu H."/>
            <person name="Zhu C."/>
            <person name="Cai Y."/>
            <person name="He Y."/>
            <person name="Gan X."/>
            <person name="Zeng H."/>
            <person name="Yu D."/>
            <person name="Zhu Y."/>
            <person name="Jiang H."/>
            <person name="Qiu Q."/>
            <person name="Yang H."/>
            <person name="Zhang Y.E."/>
            <person name="Wang W."/>
            <person name="Zhu M."/>
            <person name="He S."/>
            <person name="Zhang G."/>
        </authorList>
    </citation>
    <scope>NUCLEOTIDE SEQUENCE</scope>
    <source>
        <strain evidence="5">Bchr_001</strain>
    </source>
</reference>
<evidence type="ECO:0000313" key="6">
    <source>
        <dbReference type="Proteomes" id="UP001166052"/>
    </source>
</evidence>
<dbReference type="InterPro" id="IPR013761">
    <property type="entry name" value="SAM/pointed_sf"/>
</dbReference>
<dbReference type="Gene3D" id="3.30.505.10">
    <property type="entry name" value="SH2 domain"/>
    <property type="match status" value="1"/>
</dbReference>
<feature type="compositionally biased region" description="Basic and acidic residues" evidence="3">
    <location>
        <begin position="174"/>
        <end position="185"/>
    </location>
</feature>
<dbReference type="SMART" id="SM00252">
    <property type="entry name" value="SH2"/>
    <property type="match status" value="1"/>
</dbReference>
<comment type="caution">
    <text evidence="5">The sequence shown here is derived from an EMBL/GenBank/DDBJ whole genome shotgun (WGS) entry which is preliminary data.</text>
</comment>
<dbReference type="PROSITE" id="PS50001">
    <property type="entry name" value="SH2"/>
    <property type="match status" value="1"/>
</dbReference>
<dbReference type="Pfam" id="PF00017">
    <property type="entry name" value="SH2"/>
    <property type="match status" value="1"/>
</dbReference>
<evidence type="ECO:0000313" key="5">
    <source>
        <dbReference type="EMBL" id="MBN3290025.1"/>
    </source>
</evidence>
<feature type="compositionally biased region" description="Acidic residues" evidence="3">
    <location>
        <begin position="227"/>
        <end position="252"/>
    </location>
</feature>
<feature type="domain" description="SH2" evidence="4">
    <location>
        <begin position="461"/>
        <end position="568"/>
    </location>
</feature>
<proteinExistence type="predicted"/>
<sequence>MATKLPLRSEFETWNSRNVACFLSQNGMKDCALTVERMKINGQRFLNLSNSDLQNFHLIHQPQLQKMVHDIKKNDGGLMNKFRKFQNEQVALIRKTGKNTWDRLRIKNLPTVPPRDYNPDDDEQDEEEWSENEFDSDYENPDTGTYEVPLEENDENYEPPPVVKKSVTSAFSQNREEYADNRSESTKQPPRKPFPIPASSMSKSRFSNVPQKASVCTKPFPPKPQLEEADDNDYVCPKEEEENDDNYIEPNEELPSATSHAPPVINRKLKPKTRDAGQTATKDDGDPDVYEVPDLEDDSPPVMRKNKSPPKTIPCLLPKVENRQPFHGIKKAPVPEPTDDQEYEVCDPDDSHSTANGFSKPIPQPRETRKPAIPTKPEHQQSSSLKSKEDILKPNFLPRPNILPNKEQKPALSLPTHPKIPQPKQHTSSLTKNSYVLKQNNFPGNGASSTDMEAGVYGKNWYASSSDRKIAEEALVKLNKDGSFLVRKSSGQDAKQPYTLVVFYKGKVYNIPVRCIQSSHQYALGKEKTGEERFNSVADIIENHQSSPLVLIDSQNNTKDSTKLKHPVKV</sequence>
<dbReference type="InterPro" id="IPR000980">
    <property type="entry name" value="SH2"/>
</dbReference>
<protein>
    <submittedName>
        <fullName evidence="5">BLNK protein</fullName>
    </submittedName>
</protein>
<evidence type="ECO:0000256" key="1">
    <source>
        <dbReference type="ARBA" id="ARBA00022999"/>
    </source>
</evidence>
<dbReference type="GeneID" id="120540163"/>
<organism evidence="5 6">
    <name type="scientific">Polypterus senegalus</name>
    <name type="common">Senegal bichir</name>
    <dbReference type="NCBI Taxonomy" id="55291"/>
    <lineage>
        <taxon>Eukaryota</taxon>
        <taxon>Metazoa</taxon>
        <taxon>Chordata</taxon>
        <taxon>Craniata</taxon>
        <taxon>Vertebrata</taxon>
        <taxon>Euteleostomi</taxon>
        <taxon>Actinopterygii</taxon>
        <taxon>Polypteriformes</taxon>
        <taxon>Polypteridae</taxon>
        <taxon>Polypterus</taxon>
    </lineage>
</organism>
<dbReference type="RefSeq" id="XP_039626630.1">
    <property type="nucleotide sequence ID" value="XM_039770696.1"/>
</dbReference>
<evidence type="ECO:0000259" key="4">
    <source>
        <dbReference type="PROSITE" id="PS50001"/>
    </source>
</evidence>
<feature type="non-terminal residue" evidence="5">
    <location>
        <position position="1"/>
    </location>
</feature>
<feature type="region of interest" description="Disordered" evidence="3">
    <location>
        <begin position="105"/>
        <end position="429"/>
    </location>
</feature>
<dbReference type="InterPro" id="IPR051751">
    <property type="entry name" value="Immunoreceptor_sig_adapters"/>
</dbReference>
<evidence type="ECO:0000256" key="3">
    <source>
        <dbReference type="SAM" id="MobiDB-lite"/>
    </source>
</evidence>
<dbReference type="InterPro" id="IPR036860">
    <property type="entry name" value="SH2_dom_sf"/>
</dbReference>
<evidence type="ECO:0000256" key="2">
    <source>
        <dbReference type="PROSITE-ProRule" id="PRU00191"/>
    </source>
</evidence>
<name>A0ABS2YV08_POLSE</name>
<dbReference type="SUPFAM" id="SSF55550">
    <property type="entry name" value="SH2 domain"/>
    <property type="match status" value="1"/>
</dbReference>
<accession>A0ABS2YV08</accession>
<feature type="compositionally biased region" description="Acidic residues" evidence="3">
    <location>
        <begin position="285"/>
        <end position="299"/>
    </location>
</feature>
<keyword evidence="6" id="KW-1185">Reference proteome</keyword>
<feature type="compositionally biased region" description="Acidic residues" evidence="3">
    <location>
        <begin position="119"/>
        <end position="140"/>
    </location>
</feature>